<reference evidence="1 2" key="1">
    <citation type="journal article" date="2011" name="Biochem. Biophys. Res. Commun.">
        <title>Increased number of Arginine-based salt bridges contributes to the thermotolerance of thermotolerant acetic acid bacteria, Acetobacter tropicalis SKU1100.</title>
        <authorList>
            <person name="Matsutani M."/>
            <person name="Hirakawa H."/>
            <person name="Nishikura M."/>
            <person name="Soemphol W."/>
            <person name="Ali I.A.I."/>
            <person name="Yakushi T."/>
            <person name="Matsushita K."/>
        </authorList>
    </citation>
    <scope>NUCLEOTIDE SEQUENCE [LARGE SCALE GENOMIC DNA]</scope>
    <source>
        <strain evidence="1 2">NBRC 101654</strain>
    </source>
</reference>
<name>F7VD36_9PROT</name>
<proteinExistence type="predicted"/>
<comment type="caution">
    <text evidence="1">The sequence shown here is derived from an EMBL/GenBank/DDBJ whole genome shotgun (WGS) entry which is preliminary data.</text>
</comment>
<gene>
    <name evidence="1" type="ORF">ATPR_1285</name>
</gene>
<dbReference type="EMBL" id="BABS01000029">
    <property type="protein sequence ID" value="GAA08281.1"/>
    <property type="molecule type" value="Genomic_DNA"/>
</dbReference>
<accession>F7VD36</accession>
<dbReference type="AlphaFoldDB" id="F7VD36"/>
<protein>
    <submittedName>
        <fullName evidence="1">Uncharacterized protein</fullName>
    </submittedName>
</protein>
<organism evidence="1 2">
    <name type="scientific">Acetobacter tropicalis NBRC 101654</name>
    <dbReference type="NCBI Taxonomy" id="749388"/>
    <lineage>
        <taxon>Bacteria</taxon>
        <taxon>Pseudomonadati</taxon>
        <taxon>Pseudomonadota</taxon>
        <taxon>Alphaproteobacteria</taxon>
        <taxon>Acetobacterales</taxon>
        <taxon>Acetobacteraceae</taxon>
        <taxon>Acetobacter</taxon>
    </lineage>
</organism>
<evidence type="ECO:0000313" key="2">
    <source>
        <dbReference type="Proteomes" id="UP000004319"/>
    </source>
</evidence>
<sequence length="37" mass="3941">MGLIKPAPSWMITRHGLSGSAFPAIPCRRSLTPATFA</sequence>
<evidence type="ECO:0000313" key="1">
    <source>
        <dbReference type="EMBL" id="GAA08281.1"/>
    </source>
</evidence>
<dbReference type="Proteomes" id="UP000004319">
    <property type="component" value="Unassembled WGS sequence"/>
</dbReference>